<evidence type="ECO:0000313" key="1">
    <source>
        <dbReference type="EMBL" id="KAJ8111878.1"/>
    </source>
</evidence>
<organism evidence="1 2">
    <name type="scientific">Boeremia exigua</name>
    <dbReference type="NCBI Taxonomy" id="749465"/>
    <lineage>
        <taxon>Eukaryota</taxon>
        <taxon>Fungi</taxon>
        <taxon>Dikarya</taxon>
        <taxon>Ascomycota</taxon>
        <taxon>Pezizomycotina</taxon>
        <taxon>Dothideomycetes</taxon>
        <taxon>Pleosporomycetidae</taxon>
        <taxon>Pleosporales</taxon>
        <taxon>Pleosporineae</taxon>
        <taxon>Didymellaceae</taxon>
        <taxon>Boeremia</taxon>
    </lineage>
</organism>
<protein>
    <submittedName>
        <fullName evidence="1">Uncharacterized protein</fullName>
    </submittedName>
</protein>
<keyword evidence="2" id="KW-1185">Reference proteome</keyword>
<gene>
    <name evidence="1" type="ORF">OPT61_g5625</name>
</gene>
<reference evidence="1" key="1">
    <citation type="submission" date="2022-11" db="EMBL/GenBank/DDBJ databases">
        <title>Genome Sequence of Boeremia exigua.</title>
        <authorList>
            <person name="Buettner E."/>
        </authorList>
    </citation>
    <scope>NUCLEOTIDE SEQUENCE</scope>
    <source>
        <strain evidence="1">CU02</strain>
    </source>
</reference>
<proteinExistence type="predicted"/>
<comment type="caution">
    <text evidence="1">The sequence shown here is derived from an EMBL/GenBank/DDBJ whole genome shotgun (WGS) entry which is preliminary data.</text>
</comment>
<dbReference type="Proteomes" id="UP001153331">
    <property type="component" value="Unassembled WGS sequence"/>
</dbReference>
<sequence>MSTYRPTTVLGANKRAGALWRSLIPSRAAMFHPNPPKQPDVQLEPFLAHNAQHTPQAVGERKRRQKWQTSLYLFAVLGFTVLCINIGFLLWALRANGTTDGVGILYEASCDATKRANIGIHLLINILSSAVLGASNYCMQCLSAPTRPEVDKAHRKGSWLDVGIPSLGNVVSSCFGTRKKLCWWLLGLSSLPLHLCYNSVVFMSTSAQTYGVIQFGPEAKTAIETGVFRGSQNTTWATFQDDGDNAYVNGQLYAEAFATGRLEELAPIECIDAYSIPFQSTRGNVFLVVDEGVMGIDEAHGSYSKIRRTEACSAGTGTKWIFQQFGGEAGGCFEQEAYRFLPRLRADPSTWTPYLGHRVRSCLSEPTGQKCKLNFSVHLFIIVIAFNALKVLAILISVFTLRNDPLLTVGDAVASFLRYPDATAHNMCLVSQQGIHSAGKDWPVRQHPRPFTINYPRWSAAVKRGKRWTVRLASVFVFDVQNTCLPCDRLTTGILVLVFLFFWAYISILGTKDIGSVLGIGLGSVDARTIVQSGTASSGVIGILQNVFIANSPQLPYRYALPLLGISTLLHWLASQSIFVVSVQLYNMYGEHNADGSCSHWKDGPSGDEFVTPSGDSFSISCGHDFITLSYSPLGILLSFIVAVALAIGMLVLGRKKLSLAPVVGSCSAAIAASCFARPYENAPWEKKLKWGAFESQSDQQYYGMQHCGLSSLEVVEPTPGQLYT</sequence>
<dbReference type="EMBL" id="JAPHNI010000368">
    <property type="protein sequence ID" value="KAJ8111878.1"/>
    <property type="molecule type" value="Genomic_DNA"/>
</dbReference>
<evidence type="ECO:0000313" key="2">
    <source>
        <dbReference type="Proteomes" id="UP001153331"/>
    </source>
</evidence>
<accession>A0ACC2I9P5</accession>
<name>A0ACC2I9P5_9PLEO</name>